<keyword evidence="1" id="KW-0812">Transmembrane</keyword>
<gene>
    <name evidence="2" type="ORF">B5J93_04845</name>
</gene>
<keyword evidence="1" id="KW-0472">Membrane</keyword>
<sequence length="93" mass="11329">MVIRHDKLQINSYNVSLLWWRAWQIARQCDDFMKNWVKNRIVVYKLFITWSMPKAKSCHKVHLSVLLYFAILFKILKISINFLNDKRKNHANH</sequence>
<keyword evidence="3" id="KW-1185">Reference proteome</keyword>
<proteinExistence type="predicted"/>
<organism evidence="2 3">
    <name type="scientific">Moraxella equi</name>
    <dbReference type="NCBI Taxonomy" id="60442"/>
    <lineage>
        <taxon>Bacteria</taxon>
        <taxon>Pseudomonadati</taxon>
        <taxon>Pseudomonadota</taxon>
        <taxon>Gammaproteobacteria</taxon>
        <taxon>Moraxellales</taxon>
        <taxon>Moraxellaceae</taxon>
        <taxon>Moraxella</taxon>
    </lineage>
</organism>
<feature type="transmembrane region" description="Helical" evidence="1">
    <location>
        <begin position="61"/>
        <end position="83"/>
    </location>
</feature>
<keyword evidence="1" id="KW-1133">Transmembrane helix</keyword>
<accession>A0ABX3NJ94</accession>
<evidence type="ECO:0000256" key="1">
    <source>
        <dbReference type="SAM" id="Phobius"/>
    </source>
</evidence>
<evidence type="ECO:0000313" key="3">
    <source>
        <dbReference type="Proteomes" id="UP000190777"/>
    </source>
</evidence>
<dbReference type="Proteomes" id="UP000190777">
    <property type="component" value="Unassembled WGS sequence"/>
</dbReference>
<dbReference type="EMBL" id="MXAP01000047">
    <property type="protein sequence ID" value="OPH38983.1"/>
    <property type="molecule type" value="Genomic_DNA"/>
</dbReference>
<reference evidence="2 3" key="1">
    <citation type="submission" date="2017-03" db="EMBL/GenBank/DDBJ databases">
        <title>Draft genome sequence of Moraxella equi CCUG 4950T type strain.</title>
        <authorList>
            <person name="Salva-Serra F."/>
            <person name="Engstrom-Jakobsson H."/>
            <person name="Thorell K."/>
            <person name="Jaen-Luchoro D."/>
            <person name="Gonzales-Siles L."/>
            <person name="Karlsson R."/>
            <person name="Yazdan S."/>
            <person name="Boulund F."/>
            <person name="Johnning A."/>
            <person name="Engstrand L."/>
            <person name="Kristiansson E."/>
            <person name="Moore E."/>
        </authorList>
    </citation>
    <scope>NUCLEOTIDE SEQUENCE [LARGE SCALE GENOMIC DNA]</scope>
    <source>
        <strain evidence="2 3">CCUG 4950</strain>
    </source>
</reference>
<name>A0ABX3NJ94_9GAMM</name>
<protein>
    <submittedName>
        <fullName evidence="2">Uncharacterized protein</fullName>
    </submittedName>
</protein>
<evidence type="ECO:0000313" key="2">
    <source>
        <dbReference type="EMBL" id="OPH38983.1"/>
    </source>
</evidence>
<comment type="caution">
    <text evidence="2">The sequence shown here is derived from an EMBL/GenBank/DDBJ whole genome shotgun (WGS) entry which is preliminary data.</text>
</comment>